<keyword evidence="3 5" id="KW-0238">DNA-binding</keyword>
<dbReference type="GeneID" id="103520751"/>
<proteinExistence type="inferred from homology"/>
<dbReference type="Pfam" id="PF00178">
    <property type="entry name" value="Ets"/>
    <property type="match status" value="1"/>
</dbReference>
<dbReference type="GO" id="GO:0000981">
    <property type="term" value="F:DNA-binding transcription factor activity, RNA polymerase II-specific"/>
    <property type="evidence" value="ECO:0007669"/>
    <property type="project" value="TreeGrafter"/>
</dbReference>
<dbReference type="InterPro" id="IPR036388">
    <property type="entry name" value="WH-like_DNA-bd_sf"/>
</dbReference>
<dbReference type="GO" id="GO:0005634">
    <property type="term" value="C:nucleus"/>
    <property type="evidence" value="ECO:0007669"/>
    <property type="project" value="UniProtKB-SubCell"/>
</dbReference>
<dbReference type="FunFam" id="1.10.10.10:FF:000039">
    <property type="entry name" value="Friend leukemia integration 1 transcription factor"/>
    <property type="match status" value="1"/>
</dbReference>
<evidence type="ECO:0000256" key="4">
    <source>
        <dbReference type="ARBA" id="ARBA00023242"/>
    </source>
</evidence>
<dbReference type="Gene3D" id="1.10.10.10">
    <property type="entry name" value="Winged helix-like DNA-binding domain superfamily/Winged helix DNA-binding domain"/>
    <property type="match status" value="1"/>
</dbReference>
<dbReference type="GO" id="GO:0043565">
    <property type="term" value="F:sequence-specific DNA binding"/>
    <property type="evidence" value="ECO:0007669"/>
    <property type="project" value="InterPro"/>
</dbReference>
<dbReference type="PaxDb" id="121845-A0A3Q0JGG4"/>
<feature type="region of interest" description="Disordered" evidence="6">
    <location>
        <begin position="85"/>
        <end position="158"/>
    </location>
</feature>
<comment type="subcellular location">
    <subcellularLocation>
        <location evidence="1 5">Nucleus</location>
    </subcellularLocation>
</comment>
<protein>
    <submittedName>
        <fullName evidence="9">DNA-binding protein D-ETS-3-like</fullName>
    </submittedName>
</protein>
<dbReference type="SUPFAM" id="SSF46785">
    <property type="entry name" value="Winged helix' DNA-binding domain"/>
    <property type="match status" value="1"/>
</dbReference>
<feature type="compositionally biased region" description="Low complexity" evidence="6">
    <location>
        <begin position="147"/>
        <end position="157"/>
    </location>
</feature>
<evidence type="ECO:0000259" key="7">
    <source>
        <dbReference type="PROSITE" id="PS50061"/>
    </source>
</evidence>
<dbReference type="InterPro" id="IPR000418">
    <property type="entry name" value="Ets_dom"/>
</dbReference>
<evidence type="ECO:0000256" key="6">
    <source>
        <dbReference type="SAM" id="MobiDB-lite"/>
    </source>
</evidence>
<dbReference type="PROSITE" id="PS00345">
    <property type="entry name" value="ETS_DOMAIN_1"/>
    <property type="match status" value="1"/>
</dbReference>
<feature type="compositionally biased region" description="Polar residues" evidence="6">
    <location>
        <begin position="85"/>
        <end position="94"/>
    </location>
</feature>
<dbReference type="PROSITE" id="PS00346">
    <property type="entry name" value="ETS_DOMAIN_2"/>
    <property type="match status" value="1"/>
</dbReference>
<evidence type="ECO:0000313" key="8">
    <source>
        <dbReference type="Proteomes" id="UP000079169"/>
    </source>
</evidence>
<dbReference type="SMART" id="SM00413">
    <property type="entry name" value="ETS"/>
    <property type="match status" value="1"/>
</dbReference>
<dbReference type="PANTHER" id="PTHR11849">
    <property type="entry name" value="ETS"/>
    <property type="match status" value="1"/>
</dbReference>
<dbReference type="Proteomes" id="UP000079169">
    <property type="component" value="Unplaced"/>
</dbReference>
<evidence type="ECO:0000256" key="3">
    <source>
        <dbReference type="ARBA" id="ARBA00023125"/>
    </source>
</evidence>
<keyword evidence="4 5" id="KW-0539">Nucleus</keyword>
<dbReference type="PROSITE" id="PS50061">
    <property type="entry name" value="ETS_DOMAIN_3"/>
    <property type="match status" value="1"/>
</dbReference>
<dbReference type="AlphaFoldDB" id="A0A3Q0JGG4"/>
<feature type="domain" description="ETS" evidence="7">
    <location>
        <begin position="277"/>
        <end position="338"/>
    </location>
</feature>
<dbReference type="PANTHER" id="PTHR11849:SF304">
    <property type="entry name" value="DNA-BINDING PROTEIN D-ETS-3"/>
    <property type="match status" value="1"/>
</dbReference>
<evidence type="ECO:0000313" key="9">
    <source>
        <dbReference type="RefSeq" id="XP_026687537.1"/>
    </source>
</evidence>
<evidence type="ECO:0000256" key="1">
    <source>
        <dbReference type="ARBA" id="ARBA00004123"/>
    </source>
</evidence>
<dbReference type="STRING" id="121845.A0A3Q0JGG4"/>
<feature type="compositionally biased region" description="Low complexity" evidence="6">
    <location>
        <begin position="104"/>
        <end position="114"/>
    </location>
</feature>
<accession>A0A3Q0JGG4</accession>
<dbReference type="InterPro" id="IPR036390">
    <property type="entry name" value="WH_DNA-bd_sf"/>
</dbReference>
<dbReference type="RefSeq" id="XP_026687537.1">
    <property type="nucleotide sequence ID" value="XM_026831736.1"/>
</dbReference>
<evidence type="ECO:0000256" key="5">
    <source>
        <dbReference type="RuleBase" id="RU004019"/>
    </source>
</evidence>
<reference evidence="9" key="1">
    <citation type="submission" date="2025-08" db="UniProtKB">
        <authorList>
            <consortium name="RefSeq"/>
        </authorList>
    </citation>
    <scope>IDENTIFICATION</scope>
</reference>
<name>A0A3Q0JGG4_DIACI</name>
<gene>
    <name evidence="9" type="primary">LOC103520751</name>
</gene>
<dbReference type="InterPro" id="IPR046328">
    <property type="entry name" value="ETS_fam"/>
</dbReference>
<dbReference type="GO" id="GO:0030154">
    <property type="term" value="P:cell differentiation"/>
    <property type="evidence" value="ECO:0007669"/>
    <property type="project" value="TreeGrafter"/>
</dbReference>
<organism evidence="8 9">
    <name type="scientific">Diaphorina citri</name>
    <name type="common">Asian citrus psyllid</name>
    <dbReference type="NCBI Taxonomy" id="121845"/>
    <lineage>
        <taxon>Eukaryota</taxon>
        <taxon>Metazoa</taxon>
        <taxon>Ecdysozoa</taxon>
        <taxon>Arthropoda</taxon>
        <taxon>Hexapoda</taxon>
        <taxon>Insecta</taxon>
        <taxon>Pterygota</taxon>
        <taxon>Neoptera</taxon>
        <taxon>Paraneoptera</taxon>
        <taxon>Hemiptera</taxon>
        <taxon>Sternorrhyncha</taxon>
        <taxon>Psylloidea</taxon>
        <taxon>Psyllidae</taxon>
        <taxon>Diaphorininae</taxon>
        <taxon>Diaphorina</taxon>
    </lineage>
</organism>
<keyword evidence="8" id="KW-1185">Reference proteome</keyword>
<comment type="similarity">
    <text evidence="2 5">Belongs to the ETS family.</text>
</comment>
<sequence>MYENSCSYQTALDLKHRVTGPVGVTSIKSEMPEYILGDASPPMDWATGCTYRFTCNTSTFEQLKQSVEKAKAALQDTRNYSSAFSDLSSSTNYCTSTPTPPIPVTSSNSTNSSSLRLSNGQSHHHSSPNESDEPASNSDTKRNFNDSSSSKSSEKNSICANYTPSSVANSLSTSKSSYHQLTSSISDSLKFKTDTPYKGSWTSHSPQAQGYSNSLTTMAKSSFDTHAHLRQPGYSNSLTTMAKSSFDTHAHLRQPADPYQMFGATSSRLASSGSGQIQLWQFLLELLSDSTNANCITWEGTNGEFKLTDPDEVARRWGERKSKPNMNYDKLSRALRLYKLVIQHVKVSSRSSFPFQTIRILKFPHYNGQIFVRHACTSKTARQHLPLPQVFCGADDCNVHIYVLDLTSHQLAKSSVKLTGHENWIRSLDIRLHCKFVTI</sequence>
<evidence type="ECO:0000256" key="2">
    <source>
        <dbReference type="ARBA" id="ARBA00005562"/>
    </source>
</evidence>
<dbReference type="PRINTS" id="PR00454">
    <property type="entry name" value="ETSDOMAIN"/>
</dbReference>
<dbReference type="KEGG" id="dci:103520751"/>